<protein>
    <submittedName>
        <fullName evidence="2">Uncharacterized protein</fullName>
    </submittedName>
</protein>
<name>A0A364LFV0_9GAMM</name>
<evidence type="ECO:0000256" key="1">
    <source>
        <dbReference type="SAM" id="SignalP"/>
    </source>
</evidence>
<organism evidence="2 3">
    <name type="scientific">Legionella quinlivanii</name>
    <dbReference type="NCBI Taxonomy" id="45073"/>
    <lineage>
        <taxon>Bacteria</taxon>
        <taxon>Pseudomonadati</taxon>
        <taxon>Pseudomonadota</taxon>
        <taxon>Gammaproteobacteria</taxon>
        <taxon>Legionellales</taxon>
        <taxon>Legionellaceae</taxon>
        <taxon>Legionella</taxon>
    </lineage>
</organism>
<feature type="signal peptide" evidence="1">
    <location>
        <begin position="1"/>
        <end position="27"/>
    </location>
</feature>
<evidence type="ECO:0000313" key="2">
    <source>
        <dbReference type="EMBL" id="RAP34887.1"/>
    </source>
</evidence>
<comment type="caution">
    <text evidence="2">The sequence shown here is derived from an EMBL/GenBank/DDBJ whole genome shotgun (WGS) entry which is preliminary data.</text>
</comment>
<feature type="chain" id="PRO_5016668911" evidence="1">
    <location>
        <begin position="28"/>
        <end position="131"/>
    </location>
</feature>
<dbReference type="RefSeq" id="WP_112220599.1">
    <property type="nucleotide sequence ID" value="NZ_MVJN01000013.1"/>
</dbReference>
<accession>A0A364LFV0</accession>
<dbReference type="AlphaFoldDB" id="A0A364LFV0"/>
<reference evidence="2 3" key="1">
    <citation type="submission" date="2017-02" db="EMBL/GenBank/DDBJ databases">
        <title>Legionella quilivanii strain from human: case report and whole genome sequencing analysis.</title>
        <authorList>
            <person name="Lalancette C."/>
            <person name="Leduc J.-M."/>
            <person name="Levesque S."/>
            <person name="Fournier E."/>
            <person name="Saoud J."/>
            <person name="Faucher S.P."/>
            <person name="Bernard K."/>
            <person name="Martineau C."/>
            <person name="Longtin J."/>
        </authorList>
    </citation>
    <scope>NUCLEOTIDE SEQUENCE [LARGE SCALE GENOMIC DNA]</scope>
    <source>
        <strain evidence="2 3">ID143958</strain>
    </source>
</reference>
<evidence type="ECO:0000313" key="3">
    <source>
        <dbReference type="Proteomes" id="UP000249458"/>
    </source>
</evidence>
<keyword evidence="1" id="KW-0732">Signal</keyword>
<proteinExistence type="predicted"/>
<gene>
    <name evidence="2" type="ORF">B1207_14430</name>
</gene>
<sequence length="131" mass="14379">MKLNKKITAMKAATLVASLLLTGIGFSAPIDKEAISMRCEMVYSTLDKLSEGNLSKPCALSVQYAGWVMQVAANLVRTERYPLALKNLRIVEGNLKEVHSKTQDCAYFSAKVVPSLNEVDSLITELKTMPN</sequence>
<dbReference type="EMBL" id="MVJN01000013">
    <property type="protein sequence ID" value="RAP34887.1"/>
    <property type="molecule type" value="Genomic_DNA"/>
</dbReference>
<dbReference type="Proteomes" id="UP000249458">
    <property type="component" value="Unassembled WGS sequence"/>
</dbReference>